<feature type="transmembrane region" description="Helical" evidence="1">
    <location>
        <begin position="36"/>
        <end position="55"/>
    </location>
</feature>
<feature type="transmembrane region" description="Helical" evidence="1">
    <location>
        <begin position="92"/>
        <end position="114"/>
    </location>
</feature>
<protein>
    <recommendedName>
        <fullName evidence="4">DUF2231 domain-containing protein</fullName>
    </recommendedName>
</protein>
<keyword evidence="3" id="KW-1185">Reference proteome</keyword>
<name>A0A4D7B9C4_9HYPH</name>
<keyword evidence="1" id="KW-1133">Transmembrane helix</keyword>
<reference evidence="2 3" key="1">
    <citation type="submission" date="2019-04" db="EMBL/GenBank/DDBJ databases">
        <title>Phreatobacter aquaticus sp. nov.</title>
        <authorList>
            <person name="Choi A."/>
        </authorList>
    </citation>
    <scope>NUCLEOTIDE SEQUENCE [LARGE SCALE GENOMIC DNA]</scope>
    <source>
        <strain evidence="2 3">KCTC 52518</strain>
    </source>
</reference>
<evidence type="ECO:0008006" key="4">
    <source>
        <dbReference type="Google" id="ProtNLM"/>
    </source>
</evidence>
<dbReference type="RefSeq" id="WP_136962926.1">
    <property type="nucleotide sequence ID" value="NZ_CP039690.1"/>
</dbReference>
<feature type="transmembrane region" description="Helical" evidence="1">
    <location>
        <begin position="61"/>
        <end position="80"/>
    </location>
</feature>
<gene>
    <name evidence="2" type="ORF">E8M01_26685</name>
</gene>
<dbReference type="OrthoDB" id="122197at2"/>
<accession>A0A4D7B9C4</accession>
<feature type="transmembrane region" description="Helical" evidence="1">
    <location>
        <begin position="6"/>
        <end position="29"/>
    </location>
</feature>
<keyword evidence="1" id="KW-0472">Membrane</keyword>
<organism evidence="2 3">
    <name type="scientific">Phreatobacter stygius</name>
    <dbReference type="NCBI Taxonomy" id="1940610"/>
    <lineage>
        <taxon>Bacteria</taxon>
        <taxon>Pseudomonadati</taxon>
        <taxon>Pseudomonadota</taxon>
        <taxon>Alphaproteobacteria</taxon>
        <taxon>Hyphomicrobiales</taxon>
        <taxon>Phreatobacteraceae</taxon>
        <taxon>Phreatobacter</taxon>
    </lineage>
</organism>
<dbReference type="KEGG" id="pstg:E8M01_26685"/>
<sequence length="162" mass="17186">MDLSTFTTIHTAISIIAIIAGIPVIYGLFGATVNSFWTTLFLVTAVLTSATGFGFPFNGVLPSHVVGAIALVILALVIVARYVFHGAGPWRWIYAAGMVFSLYFLVFVAIAQAFMKVPALRALAPTQSELPFALSQGLTLVIFVALSIAASKTFRPSSADAM</sequence>
<evidence type="ECO:0000313" key="2">
    <source>
        <dbReference type="EMBL" id="QCI67495.1"/>
    </source>
</evidence>
<evidence type="ECO:0000256" key="1">
    <source>
        <dbReference type="SAM" id="Phobius"/>
    </source>
</evidence>
<evidence type="ECO:0000313" key="3">
    <source>
        <dbReference type="Proteomes" id="UP000298781"/>
    </source>
</evidence>
<dbReference type="AlphaFoldDB" id="A0A4D7B9C4"/>
<keyword evidence="1" id="KW-0812">Transmembrane</keyword>
<dbReference type="Proteomes" id="UP000298781">
    <property type="component" value="Chromosome"/>
</dbReference>
<proteinExistence type="predicted"/>
<dbReference type="EMBL" id="CP039690">
    <property type="protein sequence ID" value="QCI67495.1"/>
    <property type="molecule type" value="Genomic_DNA"/>
</dbReference>
<feature type="transmembrane region" description="Helical" evidence="1">
    <location>
        <begin position="134"/>
        <end position="154"/>
    </location>
</feature>